<dbReference type="STRING" id="1285242.A6A04_14805"/>
<evidence type="ECO:0000256" key="1">
    <source>
        <dbReference type="SAM" id="SignalP"/>
    </source>
</evidence>
<evidence type="ECO:0008006" key="4">
    <source>
        <dbReference type="Google" id="ProtNLM"/>
    </source>
</evidence>
<dbReference type="Proteomes" id="UP000078428">
    <property type="component" value="Unassembled WGS sequence"/>
</dbReference>
<keyword evidence="1" id="KW-0732">Signal</keyword>
<reference evidence="2 3" key="1">
    <citation type="submission" date="2016-04" db="EMBL/GenBank/DDBJ databases">
        <title>Draft genome sequence of freshwater magnetotactic bacteria Magnetospirillum marisnigri SP-1 and Magnetospirillum moscoviense BB-1.</title>
        <authorList>
            <person name="Koziaeva V."/>
            <person name="Dziuba M.V."/>
            <person name="Ivanov T.M."/>
            <person name="Kuznetsov B."/>
            <person name="Grouzdev D.S."/>
        </authorList>
    </citation>
    <scope>NUCLEOTIDE SEQUENCE [LARGE SCALE GENOMIC DNA]</scope>
    <source>
        <strain evidence="2 3">SP-1</strain>
    </source>
</reference>
<feature type="chain" id="PRO_5008092307" description="Invasion associated locus B family protein" evidence="1">
    <location>
        <begin position="33"/>
        <end position="173"/>
    </location>
</feature>
<protein>
    <recommendedName>
        <fullName evidence="4">Invasion associated locus B family protein</fullName>
    </recommendedName>
</protein>
<sequence length="173" mass="18146">MACPHSHLPEPVTMRRLALALLLAAAPWAAIAAEEGKAYGDWRVACEPRPEAKGQACHLFQNQMVQGGQRLLLVRIGKLGPKAEPMIVAEVPLGLDLTLGAAAKIDPGPQVNLRPLTCTPDGCRMAAGLDDTALKAMTLAKGMVIGIVPFGRTEVLQMPVSVNGLAEGLGAIK</sequence>
<keyword evidence="3" id="KW-1185">Reference proteome</keyword>
<proteinExistence type="predicted"/>
<dbReference type="InterPro" id="IPR010642">
    <property type="entry name" value="Invasion_prot_B"/>
</dbReference>
<evidence type="ECO:0000313" key="2">
    <source>
        <dbReference type="EMBL" id="OAN52984.1"/>
    </source>
</evidence>
<gene>
    <name evidence="2" type="ORF">A6A04_14805</name>
</gene>
<name>A0A178MVA9_9PROT</name>
<dbReference type="Pfam" id="PF06776">
    <property type="entry name" value="IalB"/>
    <property type="match status" value="1"/>
</dbReference>
<dbReference type="EMBL" id="LWQT01000041">
    <property type="protein sequence ID" value="OAN52984.1"/>
    <property type="molecule type" value="Genomic_DNA"/>
</dbReference>
<organism evidence="2 3">
    <name type="scientific">Paramagnetospirillum marisnigri</name>
    <dbReference type="NCBI Taxonomy" id="1285242"/>
    <lineage>
        <taxon>Bacteria</taxon>
        <taxon>Pseudomonadati</taxon>
        <taxon>Pseudomonadota</taxon>
        <taxon>Alphaproteobacteria</taxon>
        <taxon>Rhodospirillales</taxon>
        <taxon>Magnetospirillaceae</taxon>
        <taxon>Paramagnetospirillum</taxon>
    </lineage>
</organism>
<comment type="caution">
    <text evidence="2">The sequence shown here is derived from an EMBL/GenBank/DDBJ whole genome shotgun (WGS) entry which is preliminary data.</text>
</comment>
<accession>A0A178MVA9</accession>
<dbReference type="AlphaFoldDB" id="A0A178MVA9"/>
<dbReference type="Gene3D" id="2.60.40.1880">
    <property type="entry name" value="Invasion associated locus B (IalB) protein"/>
    <property type="match status" value="1"/>
</dbReference>
<dbReference type="InterPro" id="IPR038696">
    <property type="entry name" value="IalB_sf"/>
</dbReference>
<feature type="signal peptide" evidence="1">
    <location>
        <begin position="1"/>
        <end position="32"/>
    </location>
</feature>
<evidence type="ECO:0000313" key="3">
    <source>
        <dbReference type="Proteomes" id="UP000078428"/>
    </source>
</evidence>